<dbReference type="EMBL" id="HG992338">
    <property type="protein sequence ID" value="CAE6814894.1"/>
    <property type="molecule type" value="Genomic_DNA"/>
</dbReference>
<proteinExistence type="predicted"/>
<keyword evidence="2" id="KW-1185">Reference proteome</keyword>
<gene>
    <name evidence="1" type="ORF">XAC301_32220</name>
</gene>
<dbReference type="EMBL" id="HG992338">
    <property type="protein sequence ID" value="CAE6814875.1"/>
    <property type="molecule type" value="Genomic_DNA"/>
</dbReference>
<sequence>MTAWLREDLEQMDLHIVLFVLQAGLLIGMA</sequence>
<protein>
    <submittedName>
        <fullName evidence="1">Uncharacterized protein</fullName>
    </submittedName>
</protein>
<accession>A0ABM8SK14</accession>
<evidence type="ECO:0000313" key="1">
    <source>
        <dbReference type="EMBL" id="CAE6814894.1"/>
    </source>
</evidence>
<reference evidence="1 2" key="1">
    <citation type="submission" date="2021-02" db="EMBL/GenBank/DDBJ databases">
        <authorList>
            <person name="Pothier F. J."/>
        </authorList>
    </citation>
    <scope>NUCLEOTIDE SEQUENCE [LARGE SCALE GENOMIC DNA]</scope>
    <source>
        <strain evidence="1 2">301</strain>
    </source>
</reference>
<name>A0ABM8SK14_9XANT</name>
<dbReference type="Proteomes" id="UP000835287">
    <property type="component" value="Chromosome"/>
</dbReference>
<organism evidence="1 2">
    <name type="scientific">Xanthomonas arboricola pv. corylina</name>
    <dbReference type="NCBI Taxonomy" id="487821"/>
    <lineage>
        <taxon>Bacteria</taxon>
        <taxon>Pseudomonadati</taxon>
        <taxon>Pseudomonadota</taxon>
        <taxon>Gammaproteobacteria</taxon>
        <taxon>Lysobacterales</taxon>
        <taxon>Lysobacteraceae</taxon>
        <taxon>Xanthomonas</taxon>
    </lineage>
</organism>
<evidence type="ECO:0000313" key="2">
    <source>
        <dbReference type="Proteomes" id="UP000835287"/>
    </source>
</evidence>